<dbReference type="RefSeq" id="WP_290297166.1">
    <property type="nucleotide sequence ID" value="NZ_JAUFQR010000001.1"/>
</dbReference>
<comment type="caution">
    <text evidence="1">The sequence shown here is derived from an EMBL/GenBank/DDBJ whole genome shotgun (WGS) entry which is preliminary data.</text>
</comment>
<accession>A0ABV7XY24</accession>
<dbReference type="Proteomes" id="UP001595735">
    <property type="component" value="Unassembled WGS sequence"/>
</dbReference>
<name>A0ABV7XY24_9FLAO</name>
<organism evidence="1 2">
    <name type="scientific">Chryseobacterium tructae</name>
    <dbReference type="NCBI Taxonomy" id="1037380"/>
    <lineage>
        <taxon>Bacteria</taxon>
        <taxon>Pseudomonadati</taxon>
        <taxon>Bacteroidota</taxon>
        <taxon>Flavobacteriia</taxon>
        <taxon>Flavobacteriales</taxon>
        <taxon>Weeksellaceae</taxon>
        <taxon>Chryseobacterium group</taxon>
        <taxon>Chryseobacterium</taxon>
    </lineage>
</organism>
<evidence type="ECO:0000313" key="1">
    <source>
        <dbReference type="EMBL" id="MFC3756585.1"/>
    </source>
</evidence>
<gene>
    <name evidence="1" type="ORF">ACFONJ_11455</name>
</gene>
<evidence type="ECO:0000313" key="2">
    <source>
        <dbReference type="Proteomes" id="UP001595735"/>
    </source>
</evidence>
<reference evidence="2" key="1">
    <citation type="journal article" date="2019" name="Int. J. Syst. Evol. Microbiol.">
        <title>The Global Catalogue of Microorganisms (GCM) 10K type strain sequencing project: providing services to taxonomists for standard genome sequencing and annotation.</title>
        <authorList>
            <consortium name="The Broad Institute Genomics Platform"/>
            <consortium name="The Broad Institute Genome Sequencing Center for Infectious Disease"/>
            <person name="Wu L."/>
            <person name="Ma J."/>
        </authorList>
    </citation>
    <scope>NUCLEOTIDE SEQUENCE [LARGE SCALE GENOMIC DNA]</scope>
    <source>
        <strain evidence="2">CECT 7798</strain>
    </source>
</reference>
<proteinExistence type="predicted"/>
<dbReference type="EMBL" id="JBHRYO010000002">
    <property type="protein sequence ID" value="MFC3756585.1"/>
    <property type="molecule type" value="Genomic_DNA"/>
</dbReference>
<evidence type="ECO:0008006" key="3">
    <source>
        <dbReference type="Google" id="ProtNLM"/>
    </source>
</evidence>
<protein>
    <recommendedName>
        <fullName evidence="3">TIGR02646 family protein</fullName>
    </recommendedName>
</protein>
<keyword evidence="2" id="KW-1185">Reference proteome</keyword>
<sequence>MIYIDNTKLEKPNQKWLNKVGILLEKLKEAENNDDRNKIIDQNHRIWKLLKDSLKVLSCGKCWYSETKNPYSHLHIDHFRPKKRTEDIFDKLTPLKDGYWWLTFEITNYRLCGSVGNVKKGDHFAVKYNRVVQPGPISDEVYYFLDPTVKEDVKLLNFDNNGSIKPSAPENLEKWNHDRAKYTIEYLDLNYPDLQEARKLKWQDTTIIIKEVNRLNSVYNNEPTNQNKSKKEFEINKLRTMLSLEQELTSTVRSCLRASGEDWAYKLLEE</sequence>